<keyword evidence="11" id="KW-1133">Transmembrane helix</keyword>
<feature type="signal peptide" evidence="12">
    <location>
        <begin position="1"/>
        <end position="28"/>
    </location>
</feature>
<dbReference type="EMBL" id="JANBVO010000003">
    <property type="protein sequence ID" value="KAJ9155486.1"/>
    <property type="molecule type" value="Genomic_DNA"/>
</dbReference>
<dbReference type="InterPro" id="IPR008928">
    <property type="entry name" value="6-hairpin_glycosidase_sf"/>
</dbReference>
<dbReference type="Pfam" id="PF03663">
    <property type="entry name" value="Glyco_hydro_76"/>
    <property type="match status" value="1"/>
</dbReference>
<keyword evidence="6 13" id="KW-0378">Hydrolase</keyword>
<gene>
    <name evidence="13" type="ORF">NKR23_g1978</name>
</gene>
<feature type="compositionally biased region" description="Basic and acidic residues" evidence="10">
    <location>
        <begin position="500"/>
        <end position="512"/>
    </location>
</feature>
<comment type="catalytic activity">
    <reaction evidence="1">
        <text>Random hydrolysis of (1-&gt;6)-alpha-D-mannosidic linkages in unbranched (1-&gt;6)-mannans.</text>
        <dbReference type="EC" id="3.2.1.101"/>
    </reaction>
</comment>
<organism evidence="13 14">
    <name type="scientific">Pleurostoma richardsiae</name>
    <dbReference type="NCBI Taxonomy" id="41990"/>
    <lineage>
        <taxon>Eukaryota</taxon>
        <taxon>Fungi</taxon>
        <taxon>Dikarya</taxon>
        <taxon>Ascomycota</taxon>
        <taxon>Pezizomycotina</taxon>
        <taxon>Sordariomycetes</taxon>
        <taxon>Sordariomycetidae</taxon>
        <taxon>Calosphaeriales</taxon>
        <taxon>Pleurostomataceae</taxon>
        <taxon>Pleurostoma</taxon>
    </lineage>
</organism>
<name>A0AA38VJ89_9PEZI</name>
<evidence type="ECO:0000256" key="6">
    <source>
        <dbReference type="ARBA" id="ARBA00022801"/>
    </source>
</evidence>
<evidence type="ECO:0000313" key="14">
    <source>
        <dbReference type="Proteomes" id="UP001174694"/>
    </source>
</evidence>
<feature type="compositionally biased region" description="Basic and acidic residues" evidence="10">
    <location>
        <begin position="639"/>
        <end position="648"/>
    </location>
</feature>
<dbReference type="SUPFAM" id="SSF48208">
    <property type="entry name" value="Six-hairpin glycosidases"/>
    <property type="match status" value="1"/>
</dbReference>
<dbReference type="Proteomes" id="UP001174694">
    <property type="component" value="Unassembled WGS sequence"/>
</dbReference>
<feature type="region of interest" description="Disordered" evidence="10">
    <location>
        <begin position="406"/>
        <end position="428"/>
    </location>
</feature>
<keyword evidence="8" id="KW-0325">Glycoprotein</keyword>
<sequence>MRGWWWGDGTGCCWAASLLLTVAQLARGYDLDITSQESIKSTASSMAEDMMSFYNGNEPGNTPGLLPSPYYWWEAGAMLGALVDYWYYTGDTKWNAITQQGLLYQVGPHNDYMPPNQTLTEGNDDQGFWGMAVMSAAEYNFDNPPAGQPQWLALAQAVFNTQAPRWDTQDCNGGLRWQIFTWNNGYDYKNSISQACFFNLAARLALYTGNQSYAEWADRTWDWMAGVGFLNTDSYYVYDGASIDGNCSKIVPYQWTYNAGGMLLGAAAMYNYTTGATRELWRERVDGLINGTHVFFTGNNSDIMTEVACEGVNLCDVDEQSFKAYLSRWMAATTKWAPWSYSRIKPLLESSAVAAAAQCTGGSNGRMCGLRWTLNGTFDGLTGVGQQMAAMEVVLANMIGDVSAPVTNSSGGTSQGDPSAGSSDVGRTDPENFLDMYAPIRAGDRAGAYILTVLVLLAMLVGMAFMFIDETSDKTPAERWADLRHHVAAPGAAFRAAAAAEKDKGKSVDRSSESISSSSDSGVVPVLSEKKEAHLVVTQRAVPVDGPYTPEHWRRRTSAPLSGDLAGAAGDPRRGSVSIMPSSHPHSRVRELSRERLSQMLAEGIEPPQLAGDRRRQSEALDKYYWGGRRTGGDEEAEQDRATAEGRQRPYSYA</sequence>
<feature type="region of interest" description="Disordered" evidence="10">
    <location>
        <begin position="546"/>
        <end position="589"/>
    </location>
</feature>
<dbReference type="Gene3D" id="1.50.10.20">
    <property type="match status" value="1"/>
</dbReference>
<evidence type="ECO:0000313" key="13">
    <source>
        <dbReference type="EMBL" id="KAJ9155486.1"/>
    </source>
</evidence>
<evidence type="ECO:0000256" key="1">
    <source>
        <dbReference type="ARBA" id="ARBA00001452"/>
    </source>
</evidence>
<feature type="chain" id="PRO_5041467407" description="mannan endo-1,6-alpha-mannosidase" evidence="12">
    <location>
        <begin position="29"/>
        <end position="654"/>
    </location>
</feature>
<keyword evidence="7 11" id="KW-0472">Membrane</keyword>
<proteinExistence type="inferred from homology"/>
<keyword evidence="11" id="KW-0812">Transmembrane</keyword>
<feature type="transmembrane region" description="Helical" evidence="11">
    <location>
        <begin position="446"/>
        <end position="468"/>
    </location>
</feature>
<dbReference type="InterPro" id="IPR005198">
    <property type="entry name" value="Glyco_hydro_76"/>
</dbReference>
<reference evidence="13" key="1">
    <citation type="submission" date="2022-07" db="EMBL/GenBank/DDBJ databases">
        <title>Fungi with potential for degradation of polypropylene.</title>
        <authorList>
            <person name="Gostincar C."/>
        </authorList>
    </citation>
    <scope>NUCLEOTIDE SEQUENCE</scope>
    <source>
        <strain evidence="13">EXF-13308</strain>
    </source>
</reference>
<dbReference type="AlphaFoldDB" id="A0AA38VJ89"/>
<comment type="subcellular location">
    <subcellularLocation>
        <location evidence="2">Endomembrane system</location>
    </subcellularLocation>
</comment>
<keyword evidence="5 12" id="KW-0732">Signal</keyword>
<evidence type="ECO:0000256" key="7">
    <source>
        <dbReference type="ARBA" id="ARBA00023136"/>
    </source>
</evidence>
<evidence type="ECO:0000256" key="3">
    <source>
        <dbReference type="ARBA" id="ARBA00009699"/>
    </source>
</evidence>
<dbReference type="GO" id="GO:0008496">
    <property type="term" value="F:mannan endo-1,6-alpha-mannosidase activity"/>
    <property type="evidence" value="ECO:0007669"/>
    <property type="project" value="UniProtKB-EC"/>
</dbReference>
<dbReference type="GO" id="GO:0016052">
    <property type="term" value="P:carbohydrate catabolic process"/>
    <property type="evidence" value="ECO:0007669"/>
    <property type="project" value="InterPro"/>
</dbReference>
<keyword evidence="14" id="KW-1185">Reference proteome</keyword>
<feature type="compositionally biased region" description="Low complexity" evidence="10">
    <location>
        <begin position="513"/>
        <end position="523"/>
    </location>
</feature>
<evidence type="ECO:0000256" key="9">
    <source>
        <dbReference type="ARBA" id="ARBA00023295"/>
    </source>
</evidence>
<dbReference type="InterPro" id="IPR014480">
    <property type="entry name" value="Mannan-1_6-alpha_mannosidase"/>
</dbReference>
<evidence type="ECO:0000256" key="11">
    <source>
        <dbReference type="SAM" id="Phobius"/>
    </source>
</evidence>
<evidence type="ECO:0000256" key="5">
    <source>
        <dbReference type="ARBA" id="ARBA00022729"/>
    </source>
</evidence>
<dbReference type="PANTHER" id="PTHR12145:SF36">
    <property type="entry name" value="MANNAN ENDO-1,6-ALPHA-MANNOSIDASE DCW1"/>
    <property type="match status" value="1"/>
</dbReference>
<evidence type="ECO:0000256" key="10">
    <source>
        <dbReference type="SAM" id="MobiDB-lite"/>
    </source>
</evidence>
<dbReference type="PANTHER" id="PTHR12145">
    <property type="entry name" value="MANNAN ENDO-1,6-ALPHA-MANNOSIDASE DCW1"/>
    <property type="match status" value="1"/>
</dbReference>
<dbReference type="GO" id="GO:0012505">
    <property type="term" value="C:endomembrane system"/>
    <property type="evidence" value="ECO:0007669"/>
    <property type="project" value="UniProtKB-SubCell"/>
</dbReference>
<evidence type="ECO:0000256" key="4">
    <source>
        <dbReference type="ARBA" id="ARBA00012350"/>
    </source>
</evidence>
<accession>A0AA38VJ89</accession>
<comment type="caution">
    <text evidence="13">The sequence shown here is derived from an EMBL/GenBank/DDBJ whole genome shotgun (WGS) entry which is preliminary data.</text>
</comment>
<feature type="region of interest" description="Disordered" evidence="10">
    <location>
        <begin position="624"/>
        <end position="654"/>
    </location>
</feature>
<evidence type="ECO:0000256" key="2">
    <source>
        <dbReference type="ARBA" id="ARBA00004308"/>
    </source>
</evidence>
<comment type="similarity">
    <text evidence="3">Belongs to the glycosyl hydrolase 76 family.</text>
</comment>
<dbReference type="FunFam" id="1.50.10.20:FF:000006">
    <property type="entry name" value="Mannan endo-1,6-alpha-mannosidase"/>
    <property type="match status" value="1"/>
</dbReference>
<dbReference type="EC" id="3.2.1.101" evidence="4"/>
<feature type="compositionally biased region" description="Polar residues" evidence="10">
    <location>
        <begin position="406"/>
        <end position="422"/>
    </location>
</feature>
<keyword evidence="9" id="KW-0326">Glycosidase</keyword>
<evidence type="ECO:0000256" key="12">
    <source>
        <dbReference type="SAM" id="SignalP"/>
    </source>
</evidence>
<feature type="region of interest" description="Disordered" evidence="10">
    <location>
        <begin position="498"/>
        <end position="523"/>
    </location>
</feature>
<protein>
    <recommendedName>
        <fullName evidence="4">mannan endo-1,6-alpha-mannosidase</fullName>
        <ecNumber evidence="4">3.2.1.101</ecNumber>
    </recommendedName>
</protein>
<evidence type="ECO:0000256" key="8">
    <source>
        <dbReference type="ARBA" id="ARBA00023180"/>
    </source>
</evidence>
<dbReference type="GO" id="GO:0009272">
    <property type="term" value="P:fungal-type cell wall biogenesis"/>
    <property type="evidence" value="ECO:0007669"/>
    <property type="project" value="TreeGrafter"/>
</dbReference>